<evidence type="ECO:0000313" key="3">
    <source>
        <dbReference type="Proteomes" id="UP000242957"/>
    </source>
</evidence>
<dbReference type="AlphaFoldDB" id="A0A1H0EA60"/>
<proteinExistence type="predicted"/>
<evidence type="ECO:0000313" key="2">
    <source>
        <dbReference type="EMBL" id="SDN79282.1"/>
    </source>
</evidence>
<name>A0A1H0EA60_9PSED</name>
<evidence type="ECO:0008006" key="4">
    <source>
        <dbReference type="Google" id="ProtNLM"/>
    </source>
</evidence>
<dbReference type="RefSeq" id="WP_084310638.1">
    <property type="nucleotide sequence ID" value="NZ_FNIJ01000005.1"/>
</dbReference>
<dbReference type="Proteomes" id="UP000242957">
    <property type="component" value="Unassembled WGS sequence"/>
</dbReference>
<keyword evidence="3" id="KW-1185">Reference proteome</keyword>
<feature type="chain" id="PRO_5017464080" description="DUF1302 domain-containing protein" evidence="1">
    <location>
        <begin position="36"/>
        <end position="627"/>
    </location>
</feature>
<accession>A0A1H0EA60</accession>
<gene>
    <name evidence="2" type="ORF">SAMN05216193_10599</name>
</gene>
<evidence type="ECO:0000256" key="1">
    <source>
        <dbReference type="SAM" id="SignalP"/>
    </source>
</evidence>
<dbReference type="InterPro" id="IPR010727">
    <property type="entry name" value="DUF1302"/>
</dbReference>
<dbReference type="Pfam" id="PF06980">
    <property type="entry name" value="DUF1302"/>
    <property type="match status" value="1"/>
</dbReference>
<keyword evidence="1" id="KW-0732">Signal</keyword>
<dbReference type="EMBL" id="FNIJ01000005">
    <property type="protein sequence ID" value="SDN79282.1"/>
    <property type="molecule type" value="Genomic_DNA"/>
</dbReference>
<dbReference type="STRING" id="198616.SAMN05216193_10599"/>
<protein>
    <recommendedName>
        <fullName evidence="4">DUF1302 domain-containing protein</fullName>
    </recommendedName>
</protein>
<sequence>MTTTIASHATGFVRHALGRAVLLGMLGAAAGNAQAFNFEIGDGWSGSLDTTLSFGSSWRAEERDNELYSRLDGQVIGKNDGLGGSNTDGGNLNYDRGDRFSTVAKFLSELSVSKDEMGGLLRVKGWYDQALEDEDVHFGNQANGYQRKPLSDDGFEDLQKNKGVYLLDAYVYDTYYLDEHPLQVRLGRQVLNWGESLFVQGVNQINPLDVPSLRRPGTEIKEALLPVWMISGSFGLSDGLSLESFYQFKWEPTVIEGCGNYWSVTETIVSTHPGGCTMATSLTNVSNPVGFATGARLPLVKGKDAKDSGQWGIALRYLVDSIDTEFGLYAMNIHARTPNVSAQTGDWGAIPVGVAGRGAPFLNPVQLHQDLPFGATSTSAFWEYPENIRLYGISAATTLAGWSVGSELSYSPNVPVQRNGNDVLAAALQGVGPVGAEAQAIGQNAYLRGYDRFEKTQLQINGINLFPNVLGASSLQVAAEIAFQWNDVPQGDDDLRYGRGFIFGSGSHPTYGGNTCGPRNPQPDGCKDDGYVTDFAWGYRLRGQLEYPDLLGIGVATYPSLFLGQDVEGVSMDGQFNEGRFTVGTGVRFDYLKQHSLEFNYVTFNNDAEYDPLRDRDYYSVNYSYKF</sequence>
<organism evidence="2 3">
    <name type="scientific">Pseudomonas jinjuensis</name>
    <dbReference type="NCBI Taxonomy" id="198616"/>
    <lineage>
        <taxon>Bacteria</taxon>
        <taxon>Pseudomonadati</taxon>
        <taxon>Pseudomonadota</taxon>
        <taxon>Gammaproteobacteria</taxon>
        <taxon>Pseudomonadales</taxon>
        <taxon>Pseudomonadaceae</taxon>
        <taxon>Pseudomonas</taxon>
    </lineage>
</organism>
<dbReference type="OrthoDB" id="7000272at2"/>
<feature type="signal peptide" evidence="1">
    <location>
        <begin position="1"/>
        <end position="35"/>
    </location>
</feature>
<reference evidence="3" key="1">
    <citation type="submission" date="2016-10" db="EMBL/GenBank/DDBJ databases">
        <authorList>
            <person name="Varghese N."/>
            <person name="Submissions S."/>
        </authorList>
    </citation>
    <scope>NUCLEOTIDE SEQUENCE [LARGE SCALE GENOMIC DNA]</scope>
    <source>
        <strain evidence="3">JCM 21621</strain>
    </source>
</reference>